<keyword evidence="4" id="KW-1185">Reference proteome</keyword>
<dbReference type="GO" id="GO:0006189">
    <property type="term" value="P:'de novo' IMP biosynthetic process"/>
    <property type="evidence" value="ECO:0007669"/>
    <property type="project" value="InterPro"/>
</dbReference>
<evidence type="ECO:0000313" key="4">
    <source>
        <dbReference type="Proteomes" id="UP000320176"/>
    </source>
</evidence>
<feature type="compositionally biased region" description="Polar residues" evidence="1">
    <location>
        <begin position="72"/>
        <end position="82"/>
    </location>
</feature>
<dbReference type="InterPro" id="IPR000031">
    <property type="entry name" value="PurE_dom"/>
</dbReference>
<dbReference type="Gene3D" id="3.40.50.1970">
    <property type="match status" value="1"/>
</dbReference>
<proteinExistence type="predicted"/>
<dbReference type="SMART" id="SM01001">
    <property type="entry name" value="AIRC"/>
    <property type="match status" value="1"/>
</dbReference>
<comment type="caution">
    <text evidence="3">The sequence shown here is derived from an EMBL/GenBank/DDBJ whole genome shotgun (WGS) entry which is preliminary data.</text>
</comment>
<dbReference type="PANTHER" id="PTHR43064">
    <property type="entry name" value="PHOSPHORIBOSYLAMINOIMIDAZOLE CARBOXYLASE-RELATED"/>
    <property type="match status" value="1"/>
</dbReference>
<evidence type="ECO:0000313" key="3">
    <source>
        <dbReference type="EMBL" id="TWU00758.1"/>
    </source>
</evidence>
<dbReference type="RefSeq" id="WP_231742135.1">
    <property type="nucleotide sequence ID" value="NZ_SJPN01000005.1"/>
</dbReference>
<dbReference type="SUPFAM" id="SSF52255">
    <property type="entry name" value="N5-CAIR mutase (phosphoribosylaminoimidazole carboxylase, PurE)"/>
    <property type="match status" value="1"/>
</dbReference>
<evidence type="ECO:0000259" key="2">
    <source>
        <dbReference type="SMART" id="SM01001"/>
    </source>
</evidence>
<organism evidence="3 4">
    <name type="scientific">Stieleria varia</name>
    <dbReference type="NCBI Taxonomy" id="2528005"/>
    <lineage>
        <taxon>Bacteria</taxon>
        <taxon>Pseudomonadati</taxon>
        <taxon>Planctomycetota</taxon>
        <taxon>Planctomycetia</taxon>
        <taxon>Pirellulales</taxon>
        <taxon>Pirellulaceae</taxon>
        <taxon>Stieleria</taxon>
    </lineage>
</organism>
<dbReference type="Proteomes" id="UP000320176">
    <property type="component" value="Unassembled WGS sequence"/>
</dbReference>
<dbReference type="EMBL" id="SJPN01000005">
    <property type="protein sequence ID" value="TWU00758.1"/>
    <property type="molecule type" value="Genomic_DNA"/>
</dbReference>
<dbReference type="GO" id="GO:0016787">
    <property type="term" value="F:hydrolase activity"/>
    <property type="evidence" value="ECO:0007669"/>
    <property type="project" value="InterPro"/>
</dbReference>
<accession>A0A5C6AMN6</accession>
<dbReference type="NCBIfam" id="NF033503">
    <property type="entry name" value="LarB"/>
    <property type="match status" value="1"/>
</dbReference>
<reference evidence="3 4" key="1">
    <citation type="submission" date="2019-02" db="EMBL/GenBank/DDBJ databases">
        <title>Deep-cultivation of Planctomycetes and their phenomic and genomic characterization uncovers novel biology.</title>
        <authorList>
            <person name="Wiegand S."/>
            <person name="Jogler M."/>
            <person name="Boedeker C."/>
            <person name="Pinto D."/>
            <person name="Vollmers J."/>
            <person name="Rivas-Marin E."/>
            <person name="Kohn T."/>
            <person name="Peeters S.H."/>
            <person name="Heuer A."/>
            <person name="Rast P."/>
            <person name="Oberbeckmann S."/>
            <person name="Bunk B."/>
            <person name="Jeske O."/>
            <person name="Meyerdierks A."/>
            <person name="Storesund J.E."/>
            <person name="Kallscheuer N."/>
            <person name="Luecker S."/>
            <person name="Lage O.M."/>
            <person name="Pohl T."/>
            <person name="Merkel B.J."/>
            <person name="Hornburger P."/>
            <person name="Mueller R.-W."/>
            <person name="Bruemmer F."/>
            <person name="Labrenz M."/>
            <person name="Spormann A.M."/>
            <person name="Op Den Camp H."/>
            <person name="Overmann J."/>
            <person name="Amann R."/>
            <person name="Jetten M.S.M."/>
            <person name="Mascher T."/>
            <person name="Medema M.H."/>
            <person name="Devos D.P."/>
            <person name="Kaster A.-K."/>
            <person name="Ovreas L."/>
            <person name="Rohde M."/>
            <person name="Galperin M.Y."/>
            <person name="Jogler C."/>
        </authorList>
    </citation>
    <scope>NUCLEOTIDE SEQUENCE [LARGE SCALE GENOMIC DNA]</scope>
    <source>
        <strain evidence="3 4">Pla52n</strain>
    </source>
</reference>
<name>A0A5C6AMN6_9BACT</name>
<feature type="domain" description="PurE" evidence="2">
    <location>
        <begin position="197"/>
        <end position="329"/>
    </location>
</feature>
<gene>
    <name evidence="3" type="ORF">Pla52n_41270</name>
</gene>
<dbReference type="InterPro" id="IPR039476">
    <property type="entry name" value="P2CMN_synthase_LarB"/>
</dbReference>
<dbReference type="Pfam" id="PF00731">
    <property type="entry name" value="AIRC"/>
    <property type="match status" value="1"/>
</dbReference>
<protein>
    <submittedName>
        <fullName evidence="3">AIR carboxylase</fullName>
    </submittedName>
</protein>
<evidence type="ECO:0000256" key="1">
    <source>
        <dbReference type="SAM" id="MobiDB-lite"/>
    </source>
</evidence>
<dbReference type="PANTHER" id="PTHR43064:SF1">
    <property type="entry name" value="SLL1489 PROTEIN"/>
    <property type="match status" value="1"/>
</dbReference>
<dbReference type="AlphaFoldDB" id="A0A5C6AMN6"/>
<feature type="region of interest" description="Disordered" evidence="1">
    <location>
        <begin position="1"/>
        <end position="25"/>
    </location>
</feature>
<sequence>MFRIVTKTPPDTVVTSPADPPRTDDPALVLGRVAAGQMSVADALRRLGIDSTGDAGTRDAAIGDSAIGDSATGDSATGDSATRQLENATVDLGRSSRCGFAEVIYGEGKSADLIIRIISAQQTAGQSSLVTRIDPDTATEVLRSVPTAGAEEVLARHNPTARTLSVGVATANRPIPLNATPLSETSLDADGVSALPRHVAVVTAGSTDAPVAEEAMETLHWMGVPFSLITDIGVAGPQRLLQAVPRLRAASAIIVIAGMEGALPAAIGGHVRCVVFAVPTSVGYGATLGGLTPMLGMLSSCASNVAVVNIDAGFKAAYLAGITWQQLNAAAEESKS</sequence>
<feature type="region of interest" description="Disordered" evidence="1">
    <location>
        <begin position="54"/>
        <end position="82"/>
    </location>
</feature>